<accession>A0A1T5AGV5</accession>
<organism evidence="1 2">
    <name type="scientific">Maribacter arcticus</name>
    <dbReference type="NCBI Taxonomy" id="561365"/>
    <lineage>
        <taxon>Bacteria</taxon>
        <taxon>Pseudomonadati</taxon>
        <taxon>Bacteroidota</taxon>
        <taxon>Flavobacteriia</taxon>
        <taxon>Flavobacteriales</taxon>
        <taxon>Flavobacteriaceae</taxon>
        <taxon>Maribacter</taxon>
    </lineage>
</organism>
<protein>
    <recommendedName>
        <fullName evidence="3">3-oxoacyl-ACP synthase</fullName>
    </recommendedName>
</protein>
<gene>
    <name evidence="1" type="ORF">SAMN05660866_00940</name>
</gene>
<dbReference type="EMBL" id="FUYL01000002">
    <property type="protein sequence ID" value="SKB34069.1"/>
    <property type="molecule type" value="Genomic_DNA"/>
</dbReference>
<reference evidence="2" key="1">
    <citation type="submission" date="2017-02" db="EMBL/GenBank/DDBJ databases">
        <authorList>
            <person name="Varghese N."/>
            <person name="Submissions S."/>
        </authorList>
    </citation>
    <scope>NUCLEOTIDE SEQUENCE [LARGE SCALE GENOMIC DNA]</scope>
    <source>
        <strain evidence="2">DSM 23546</strain>
    </source>
</reference>
<dbReference type="AlphaFoldDB" id="A0A1T5AGV5"/>
<name>A0A1T5AGV5_9FLAO</name>
<dbReference type="STRING" id="561365.SAMN05660866_00940"/>
<sequence length="156" mass="17407">MKKIEEFDTLKNEAYNYCGQFVAERLGRIQRQIKELETALTSETKSSAGDKHETGRAMIQLEREKLGQQLSELEKTQQLLSKVPKDRNSQLVGLGNLVMTDSFAYYIAISAGEYKNSTNSVYCISAATPIGKLIYGKAIGDTFHFNGKTSTILTIQ</sequence>
<dbReference type="Proteomes" id="UP000190339">
    <property type="component" value="Unassembled WGS sequence"/>
</dbReference>
<evidence type="ECO:0000313" key="1">
    <source>
        <dbReference type="EMBL" id="SKB34069.1"/>
    </source>
</evidence>
<keyword evidence="2" id="KW-1185">Reference proteome</keyword>
<evidence type="ECO:0000313" key="2">
    <source>
        <dbReference type="Proteomes" id="UP000190339"/>
    </source>
</evidence>
<proteinExistence type="predicted"/>
<dbReference type="RefSeq" id="WP_234999664.1">
    <property type="nucleotide sequence ID" value="NZ_CAXBOB010000008.1"/>
</dbReference>
<evidence type="ECO:0008006" key="3">
    <source>
        <dbReference type="Google" id="ProtNLM"/>
    </source>
</evidence>